<reference evidence="1" key="5">
    <citation type="journal article" date="2021" name="G3 (Bethesda)">
        <title>Aegilops tauschii genome assembly Aet v5.0 features greater sequence contiguity and improved annotation.</title>
        <authorList>
            <person name="Wang L."/>
            <person name="Zhu T."/>
            <person name="Rodriguez J.C."/>
            <person name="Deal K.R."/>
            <person name="Dubcovsky J."/>
            <person name="McGuire P.E."/>
            <person name="Lux T."/>
            <person name="Spannagl M."/>
            <person name="Mayer K.F.X."/>
            <person name="Baldrich P."/>
            <person name="Meyers B.C."/>
            <person name="Huo N."/>
            <person name="Gu Y.Q."/>
            <person name="Zhou H."/>
            <person name="Devos K.M."/>
            <person name="Bennetzen J.L."/>
            <person name="Unver T."/>
            <person name="Budak H."/>
            <person name="Gulick P.J."/>
            <person name="Galiba G."/>
            <person name="Kalapos B."/>
            <person name="Nelson D.R."/>
            <person name="Li P."/>
            <person name="You F.M."/>
            <person name="Luo M.C."/>
            <person name="Dvorak J."/>
        </authorList>
    </citation>
    <scope>NUCLEOTIDE SEQUENCE [LARGE SCALE GENOMIC DNA]</scope>
    <source>
        <strain evidence="1">cv. AL8/78</strain>
    </source>
</reference>
<accession>A0A453AIL2</accession>
<name>A0A453AIL2_AEGTS</name>
<dbReference type="Proteomes" id="UP000015105">
    <property type="component" value="Chromosome 2D"/>
</dbReference>
<dbReference type="Gramene" id="AET2Gv20147000.10">
    <property type="protein sequence ID" value="AET2Gv20147000.10"/>
    <property type="gene ID" value="AET2Gv20147000"/>
</dbReference>
<reference evidence="2" key="2">
    <citation type="journal article" date="2017" name="Nat. Plants">
        <title>The Aegilops tauschii genome reveals multiple impacts of transposons.</title>
        <authorList>
            <person name="Zhao G."/>
            <person name="Zou C."/>
            <person name="Li K."/>
            <person name="Wang K."/>
            <person name="Li T."/>
            <person name="Gao L."/>
            <person name="Zhang X."/>
            <person name="Wang H."/>
            <person name="Yang Z."/>
            <person name="Liu X."/>
            <person name="Jiang W."/>
            <person name="Mao L."/>
            <person name="Kong X."/>
            <person name="Jiao Y."/>
            <person name="Jia J."/>
        </authorList>
    </citation>
    <scope>NUCLEOTIDE SEQUENCE [LARGE SCALE GENOMIC DNA]</scope>
    <source>
        <strain evidence="2">cv. AL8/78</strain>
    </source>
</reference>
<dbReference type="AlphaFoldDB" id="A0A453AIL2"/>
<reference evidence="1" key="4">
    <citation type="submission" date="2019-03" db="UniProtKB">
        <authorList>
            <consortium name="EnsemblPlants"/>
        </authorList>
    </citation>
    <scope>IDENTIFICATION</scope>
</reference>
<reference evidence="2" key="1">
    <citation type="journal article" date="2014" name="Science">
        <title>Ancient hybridizations among the ancestral genomes of bread wheat.</title>
        <authorList>
            <consortium name="International Wheat Genome Sequencing Consortium,"/>
            <person name="Marcussen T."/>
            <person name="Sandve S.R."/>
            <person name="Heier L."/>
            <person name="Spannagl M."/>
            <person name="Pfeifer M."/>
            <person name="Jakobsen K.S."/>
            <person name="Wulff B.B."/>
            <person name="Steuernagel B."/>
            <person name="Mayer K.F."/>
            <person name="Olsen O.A."/>
        </authorList>
    </citation>
    <scope>NUCLEOTIDE SEQUENCE [LARGE SCALE GENOMIC DNA]</scope>
    <source>
        <strain evidence="2">cv. AL8/78</strain>
    </source>
</reference>
<dbReference type="EnsemblPlants" id="AET2Gv20147000.10">
    <property type="protein sequence ID" value="AET2Gv20147000.10"/>
    <property type="gene ID" value="AET2Gv20147000"/>
</dbReference>
<proteinExistence type="predicted"/>
<reference evidence="1" key="3">
    <citation type="journal article" date="2017" name="Nature">
        <title>Genome sequence of the progenitor of the wheat D genome Aegilops tauschii.</title>
        <authorList>
            <person name="Luo M.C."/>
            <person name="Gu Y.Q."/>
            <person name="Puiu D."/>
            <person name="Wang H."/>
            <person name="Twardziok S.O."/>
            <person name="Deal K.R."/>
            <person name="Huo N."/>
            <person name="Zhu T."/>
            <person name="Wang L."/>
            <person name="Wang Y."/>
            <person name="McGuire P.E."/>
            <person name="Liu S."/>
            <person name="Long H."/>
            <person name="Ramasamy R.K."/>
            <person name="Rodriguez J.C."/>
            <person name="Van S.L."/>
            <person name="Yuan L."/>
            <person name="Wang Z."/>
            <person name="Xia Z."/>
            <person name="Xiao L."/>
            <person name="Anderson O.D."/>
            <person name="Ouyang S."/>
            <person name="Liang Y."/>
            <person name="Zimin A.V."/>
            <person name="Pertea G."/>
            <person name="Qi P."/>
            <person name="Bennetzen J.L."/>
            <person name="Dai X."/>
            <person name="Dawson M.W."/>
            <person name="Muller H.G."/>
            <person name="Kugler K."/>
            <person name="Rivarola-Duarte L."/>
            <person name="Spannagl M."/>
            <person name="Mayer K.F.X."/>
            <person name="Lu F.H."/>
            <person name="Bevan M.W."/>
            <person name="Leroy P."/>
            <person name="Li P."/>
            <person name="You F.M."/>
            <person name="Sun Q."/>
            <person name="Liu Z."/>
            <person name="Lyons E."/>
            <person name="Wicker T."/>
            <person name="Salzberg S.L."/>
            <person name="Devos K.M."/>
            <person name="Dvorak J."/>
        </authorList>
    </citation>
    <scope>NUCLEOTIDE SEQUENCE [LARGE SCALE GENOMIC DNA]</scope>
    <source>
        <strain evidence="1">cv. AL8/78</strain>
    </source>
</reference>
<evidence type="ECO:0000313" key="2">
    <source>
        <dbReference type="Proteomes" id="UP000015105"/>
    </source>
</evidence>
<organism evidence="1 2">
    <name type="scientific">Aegilops tauschii subsp. strangulata</name>
    <name type="common">Goatgrass</name>
    <dbReference type="NCBI Taxonomy" id="200361"/>
    <lineage>
        <taxon>Eukaryota</taxon>
        <taxon>Viridiplantae</taxon>
        <taxon>Streptophyta</taxon>
        <taxon>Embryophyta</taxon>
        <taxon>Tracheophyta</taxon>
        <taxon>Spermatophyta</taxon>
        <taxon>Magnoliopsida</taxon>
        <taxon>Liliopsida</taxon>
        <taxon>Poales</taxon>
        <taxon>Poaceae</taxon>
        <taxon>BOP clade</taxon>
        <taxon>Pooideae</taxon>
        <taxon>Triticodae</taxon>
        <taxon>Triticeae</taxon>
        <taxon>Triticinae</taxon>
        <taxon>Aegilops</taxon>
    </lineage>
</organism>
<keyword evidence="2" id="KW-1185">Reference proteome</keyword>
<sequence length="89" mass="9976">MKVRKRQLEGHQDCLPRRVSRQIDGGYEGQVQELGEALTANVPRHGRSFSLVDISGTYSRRMYIDYRAANGPKSMIYLALLVVVATLPA</sequence>
<evidence type="ECO:0000313" key="1">
    <source>
        <dbReference type="EnsemblPlants" id="AET2Gv20147000.10"/>
    </source>
</evidence>
<protein>
    <submittedName>
        <fullName evidence="1">Uncharacterized protein</fullName>
    </submittedName>
</protein>